<sequence length="15" mass="1885">MQMLVRQSQTLEEYE</sequence>
<reference evidence="1" key="1">
    <citation type="submission" date="2014-05" db="EMBL/GenBank/DDBJ databases">
        <authorList>
            <person name="Chronopoulou M."/>
        </authorList>
    </citation>
    <scope>NUCLEOTIDE SEQUENCE</scope>
    <source>
        <tissue evidence="1">Whole organism</tissue>
    </source>
</reference>
<organism evidence="1">
    <name type="scientific">Lepeophtheirus salmonis</name>
    <name type="common">Salmon louse</name>
    <name type="synonym">Caligus salmonis</name>
    <dbReference type="NCBI Taxonomy" id="72036"/>
    <lineage>
        <taxon>Eukaryota</taxon>
        <taxon>Metazoa</taxon>
        <taxon>Ecdysozoa</taxon>
        <taxon>Arthropoda</taxon>
        <taxon>Crustacea</taxon>
        <taxon>Multicrustacea</taxon>
        <taxon>Hexanauplia</taxon>
        <taxon>Copepoda</taxon>
        <taxon>Siphonostomatoida</taxon>
        <taxon>Caligidae</taxon>
        <taxon>Lepeophtheirus</taxon>
    </lineage>
</organism>
<dbReference type="EMBL" id="HACA01006773">
    <property type="protein sequence ID" value="CDW24134.1"/>
    <property type="molecule type" value="Transcribed_RNA"/>
</dbReference>
<evidence type="ECO:0000313" key="1">
    <source>
        <dbReference type="EMBL" id="CDW24134.1"/>
    </source>
</evidence>
<protein>
    <submittedName>
        <fullName evidence="1">Uncharacterized protein</fullName>
    </submittedName>
</protein>
<accession>A0A0K2TDK2</accession>
<proteinExistence type="predicted"/>
<name>A0A0K2TDK2_LEPSM</name>